<accession>A0AAD8PB43</accession>
<protein>
    <submittedName>
        <fullName evidence="1">Uncharacterized protein</fullName>
    </submittedName>
</protein>
<evidence type="ECO:0000313" key="1">
    <source>
        <dbReference type="EMBL" id="KAK1439534.1"/>
    </source>
</evidence>
<sequence length="101" mass="11569">MEQRELKGTSQDEASGFDSTLLKTCLVGVVYRNRQLYIVRQVFTNPNEFLGSLLQLLATNLETEVTRTNYITKCRFKNTIASSMVINIYHRVAIRLKLLIG</sequence>
<evidence type="ECO:0000313" key="2">
    <source>
        <dbReference type="Proteomes" id="UP001229421"/>
    </source>
</evidence>
<name>A0AAD8PB43_TARER</name>
<comment type="caution">
    <text evidence="1">The sequence shown here is derived from an EMBL/GenBank/DDBJ whole genome shotgun (WGS) entry which is preliminary data.</text>
</comment>
<proteinExistence type="predicted"/>
<gene>
    <name evidence="1" type="ORF">QVD17_05354</name>
</gene>
<dbReference type="AlphaFoldDB" id="A0AAD8PB43"/>
<dbReference type="EMBL" id="JAUHHV010000001">
    <property type="protein sequence ID" value="KAK1439534.1"/>
    <property type="molecule type" value="Genomic_DNA"/>
</dbReference>
<organism evidence="1 2">
    <name type="scientific">Tagetes erecta</name>
    <name type="common">African marigold</name>
    <dbReference type="NCBI Taxonomy" id="13708"/>
    <lineage>
        <taxon>Eukaryota</taxon>
        <taxon>Viridiplantae</taxon>
        <taxon>Streptophyta</taxon>
        <taxon>Embryophyta</taxon>
        <taxon>Tracheophyta</taxon>
        <taxon>Spermatophyta</taxon>
        <taxon>Magnoliopsida</taxon>
        <taxon>eudicotyledons</taxon>
        <taxon>Gunneridae</taxon>
        <taxon>Pentapetalae</taxon>
        <taxon>asterids</taxon>
        <taxon>campanulids</taxon>
        <taxon>Asterales</taxon>
        <taxon>Asteraceae</taxon>
        <taxon>Asteroideae</taxon>
        <taxon>Heliantheae alliance</taxon>
        <taxon>Tageteae</taxon>
        <taxon>Tagetes</taxon>
    </lineage>
</organism>
<keyword evidence="2" id="KW-1185">Reference proteome</keyword>
<reference evidence="1" key="1">
    <citation type="journal article" date="2023" name="bioRxiv">
        <title>Improved chromosome-level genome assembly for marigold (Tagetes erecta).</title>
        <authorList>
            <person name="Jiang F."/>
            <person name="Yuan L."/>
            <person name="Wang S."/>
            <person name="Wang H."/>
            <person name="Xu D."/>
            <person name="Wang A."/>
            <person name="Fan W."/>
        </authorList>
    </citation>
    <scope>NUCLEOTIDE SEQUENCE</scope>
    <source>
        <strain evidence="1">WSJ</strain>
        <tissue evidence="1">Leaf</tissue>
    </source>
</reference>
<dbReference type="Proteomes" id="UP001229421">
    <property type="component" value="Unassembled WGS sequence"/>
</dbReference>